<keyword evidence="11" id="KW-1185">Reference proteome</keyword>
<dbReference type="GO" id="GO:0009252">
    <property type="term" value="P:peptidoglycan biosynthetic process"/>
    <property type="evidence" value="ECO:0007669"/>
    <property type="project" value="UniProtKB-KW"/>
</dbReference>
<feature type="region of interest" description="Disordered" evidence="8">
    <location>
        <begin position="196"/>
        <end position="219"/>
    </location>
</feature>
<feature type="transmembrane region" description="Helical" evidence="9">
    <location>
        <begin position="543"/>
        <end position="564"/>
    </location>
</feature>
<sequence length="798" mass="82028">MSRPGDPDETVAVPAGDEPERTVVVPVGPPAGDFDQTVVMPASPLTAVDAPPPVPLVAMAPDDTIVMSAIPDGPPHPQVQTHRPRHAAPPTAVGAAPVPPPPARPPLPPHVPTAATGHASVPEHSLNAEPTAYLDASGRPRNYPPQAGHMPQAGYPPQASHAPQAGYPPQASHAPQAGYAPSYPTQAVVGTARVPEAPAVPPTTDGTTGPDSTVTPPVAPPAVATATAAATGAIATGATATGAAATTATATAPARASAPATESRSVARNSAVMAAGSVVSRLTGFLRAAAISAALGAGLVADDYQLAITLPNMVFELLVGGVLSSVIVPVLVRTRKADPDGGQAYAQRLMTLAVIALGVATTLAVLAAPLFTTLLTPSKVTSDDKELVTHLAYLILPAIFCYGMAALMGALLNSRGHFAAPMWTPILNNVVVIGTAVLFIVVTSGDVVAPDTISTAQILVLGLGTMSGIIVQAAGLLPALHKVGFRWKPRFDFRSLGLGELGRLASWMLLYVVVNQIGLFVVLRIAKDVGTQGEAGVIVFQNAFLIFMMAHGIVAVSVLTALMPRLSAAAADGRHQDLIDQLNNGLRLVSVVLVPITAAYIVLGRPMAVTLFEWGNYKHENALATAPVIAAAGLGLVPYAIMQLQQFAFYALRDTRTPSLINIPVVGFRIVTNLIVAVVLPTVAVTAAMMGGSALSFTLGAAISIHLLRRRLGFLGLRRVASALVKLVGAAAVAAVPTILLVYGLSSVSGTGKVASIVQLLLGSALLFGLYYVLALVFRVAEVRDLTRMVRGRLGRSG</sequence>
<feature type="transmembrane region" description="Helical" evidence="9">
    <location>
        <begin position="313"/>
        <end position="332"/>
    </location>
</feature>
<feature type="transmembrane region" description="Helical" evidence="9">
    <location>
        <begin position="686"/>
        <end position="708"/>
    </location>
</feature>
<dbReference type="GO" id="GO:0015648">
    <property type="term" value="F:lipid-linked peptidoglycan transporter activity"/>
    <property type="evidence" value="ECO:0007669"/>
    <property type="project" value="TreeGrafter"/>
</dbReference>
<comment type="caution">
    <text evidence="10">The sequence shown here is derived from an EMBL/GenBank/DDBJ whole genome shotgun (WGS) entry which is preliminary data.</text>
</comment>
<keyword evidence="2" id="KW-1003">Cell membrane</keyword>
<evidence type="ECO:0000256" key="4">
    <source>
        <dbReference type="ARBA" id="ARBA00022960"/>
    </source>
</evidence>
<feature type="transmembrane region" description="Helical" evidence="9">
    <location>
        <begin position="352"/>
        <end position="371"/>
    </location>
</feature>
<dbReference type="RefSeq" id="WP_204002515.1">
    <property type="nucleotide sequence ID" value="NZ_BOPG01000048.1"/>
</dbReference>
<feature type="region of interest" description="Disordered" evidence="8">
    <location>
        <begin position="1"/>
        <end position="30"/>
    </location>
</feature>
<dbReference type="Pfam" id="PF03023">
    <property type="entry name" value="MurJ"/>
    <property type="match status" value="1"/>
</dbReference>
<evidence type="ECO:0000256" key="7">
    <source>
        <dbReference type="ARBA" id="ARBA00023136"/>
    </source>
</evidence>
<protein>
    <recommendedName>
        <fullName evidence="12">Peptidoglycan lipid II flippase</fullName>
    </recommendedName>
</protein>
<evidence type="ECO:0000256" key="8">
    <source>
        <dbReference type="SAM" id="MobiDB-lite"/>
    </source>
</evidence>
<feature type="transmembrane region" description="Helical" evidence="9">
    <location>
        <begin position="585"/>
        <end position="603"/>
    </location>
</feature>
<feature type="region of interest" description="Disordered" evidence="8">
    <location>
        <begin position="72"/>
        <end position="182"/>
    </location>
</feature>
<dbReference type="GO" id="GO:0005886">
    <property type="term" value="C:plasma membrane"/>
    <property type="evidence" value="ECO:0007669"/>
    <property type="project" value="UniProtKB-SubCell"/>
</dbReference>
<gene>
    <name evidence="10" type="ORF">Vau01_071940</name>
</gene>
<evidence type="ECO:0000256" key="5">
    <source>
        <dbReference type="ARBA" id="ARBA00022984"/>
    </source>
</evidence>
<organism evidence="10 11">
    <name type="scientific">Virgisporangium aurantiacum</name>
    <dbReference type="NCBI Taxonomy" id="175570"/>
    <lineage>
        <taxon>Bacteria</taxon>
        <taxon>Bacillati</taxon>
        <taxon>Actinomycetota</taxon>
        <taxon>Actinomycetes</taxon>
        <taxon>Micromonosporales</taxon>
        <taxon>Micromonosporaceae</taxon>
        <taxon>Virgisporangium</taxon>
    </lineage>
</organism>
<dbReference type="Proteomes" id="UP000612585">
    <property type="component" value="Unassembled WGS sequence"/>
</dbReference>
<evidence type="ECO:0000256" key="2">
    <source>
        <dbReference type="ARBA" id="ARBA00022475"/>
    </source>
</evidence>
<feature type="compositionally biased region" description="Low complexity" evidence="8">
    <location>
        <begin position="202"/>
        <end position="219"/>
    </location>
</feature>
<evidence type="ECO:0000256" key="1">
    <source>
        <dbReference type="ARBA" id="ARBA00004651"/>
    </source>
</evidence>
<keyword evidence="4" id="KW-0133">Cell shape</keyword>
<proteinExistence type="predicted"/>
<dbReference type="EMBL" id="BOPG01000048">
    <property type="protein sequence ID" value="GIJ59678.1"/>
    <property type="molecule type" value="Genomic_DNA"/>
</dbReference>
<dbReference type="CDD" id="cd13123">
    <property type="entry name" value="MATE_MurJ_like"/>
    <property type="match status" value="1"/>
</dbReference>
<keyword evidence="3 9" id="KW-0812">Transmembrane</keyword>
<dbReference type="GO" id="GO:0034204">
    <property type="term" value="P:lipid translocation"/>
    <property type="evidence" value="ECO:0007669"/>
    <property type="project" value="TreeGrafter"/>
</dbReference>
<dbReference type="AlphaFoldDB" id="A0A8J3ZE99"/>
<evidence type="ECO:0000256" key="6">
    <source>
        <dbReference type="ARBA" id="ARBA00022989"/>
    </source>
</evidence>
<evidence type="ECO:0000256" key="3">
    <source>
        <dbReference type="ARBA" id="ARBA00022692"/>
    </source>
</evidence>
<evidence type="ECO:0008006" key="12">
    <source>
        <dbReference type="Google" id="ProtNLM"/>
    </source>
</evidence>
<reference evidence="10" key="1">
    <citation type="submission" date="2021-01" db="EMBL/GenBank/DDBJ databases">
        <title>Whole genome shotgun sequence of Virgisporangium aurantiacum NBRC 16421.</title>
        <authorList>
            <person name="Komaki H."/>
            <person name="Tamura T."/>
        </authorList>
    </citation>
    <scope>NUCLEOTIDE SEQUENCE</scope>
    <source>
        <strain evidence="10">NBRC 16421</strain>
    </source>
</reference>
<feature type="transmembrane region" description="Helical" evidence="9">
    <location>
        <begin position="456"/>
        <end position="480"/>
    </location>
</feature>
<name>A0A8J3ZE99_9ACTN</name>
<dbReference type="InterPro" id="IPR051050">
    <property type="entry name" value="Lipid_II_flippase_MurJ/MviN"/>
</dbReference>
<feature type="transmembrane region" description="Helical" evidence="9">
    <location>
        <begin position="661"/>
        <end position="680"/>
    </location>
</feature>
<evidence type="ECO:0000313" key="10">
    <source>
        <dbReference type="EMBL" id="GIJ59678.1"/>
    </source>
</evidence>
<feature type="transmembrane region" description="Helical" evidence="9">
    <location>
        <begin position="278"/>
        <end position="301"/>
    </location>
</feature>
<evidence type="ECO:0000313" key="11">
    <source>
        <dbReference type="Proteomes" id="UP000612585"/>
    </source>
</evidence>
<dbReference type="PANTHER" id="PTHR47019:SF1">
    <property type="entry name" value="LIPID II FLIPPASE MURJ"/>
    <property type="match status" value="1"/>
</dbReference>
<accession>A0A8J3ZE99</accession>
<feature type="transmembrane region" description="Helical" evidence="9">
    <location>
        <begin position="623"/>
        <end position="641"/>
    </location>
</feature>
<dbReference type="NCBIfam" id="TIGR01695">
    <property type="entry name" value="murJ_mviN"/>
    <property type="match status" value="1"/>
</dbReference>
<dbReference type="PRINTS" id="PR01806">
    <property type="entry name" value="VIRFACTRMVIN"/>
</dbReference>
<feature type="compositionally biased region" description="Pro residues" evidence="8">
    <location>
        <begin position="97"/>
        <end position="111"/>
    </location>
</feature>
<dbReference type="PANTHER" id="PTHR47019">
    <property type="entry name" value="LIPID II FLIPPASE MURJ"/>
    <property type="match status" value="1"/>
</dbReference>
<keyword evidence="6 9" id="KW-1133">Transmembrane helix</keyword>
<evidence type="ECO:0000256" key="9">
    <source>
        <dbReference type="SAM" id="Phobius"/>
    </source>
</evidence>
<comment type="subcellular location">
    <subcellularLocation>
        <location evidence="1">Cell membrane</location>
        <topology evidence="1">Multi-pass membrane protein</topology>
    </subcellularLocation>
</comment>
<dbReference type="GO" id="GO:0008360">
    <property type="term" value="P:regulation of cell shape"/>
    <property type="evidence" value="ECO:0007669"/>
    <property type="project" value="UniProtKB-KW"/>
</dbReference>
<keyword evidence="7 9" id="KW-0472">Membrane</keyword>
<feature type="transmembrane region" description="Helical" evidence="9">
    <location>
        <begin position="501"/>
        <end position="523"/>
    </location>
</feature>
<feature type="transmembrane region" description="Helical" evidence="9">
    <location>
        <begin position="757"/>
        <end position="781"/>
    </location>
</feature>
<feature type="transmembrane region" description="Helical" evidence="9">
    <location>
        <begin position="426"/>
        <end position="444"/>
    </location>
</feature>
<feature type="transmembrane region" description="Helical" evidence="9">
    <location>
        <begin position="720"/>
        <end position="745"/>
    </location>
</feature>
<feature type="transmembrane region" description="Helical" evidence="9">
    <location>
        <begin position="391"/>
        <end position="414"/>
    </location>
</feature>
<dbReference type="InterPro" id="IPR004268">
    <property type="entry name" value="MurJ"/>
</dbReference>
<keyword evidence="5" id="KW-0573">Peptidoglycan synthesis</keyword>